<reference evidence="2 3" key="1">
    <citation type="journal article" date="2019" name="Appl. Microbiol. Biotechnol.">
        <title>Genome sequence of Isaria javanica and comparative genome analysis insights into family S53 peptidase evolution in fungal entomopathogens.</title>
        <authorList>
            <person name="Lin R."/>
            <person name="Zhang X."/>
            <person name="Xin B."/>
            <person name="Zou M."/>
            <person name="Gao Y."/>
            <person name="Qin F."/>
            <person name="Hu Q."/>
            <person name="Xie B."/>
            <person name="Cheng X."/>
        </authorList>
    </citation>
    <scope>NUCLEOTIDE SEQUENCE [LARGE SCALE GENOMIC DNA]</scope>
    <source>
        <strain evidence="2 3">IJ1G</strain>
    </source>
</reference>
<dbReference type="Proteomes" id="UP000315783">
    <property type="component" value="Unassembled WGS sequence"/>
</dbReference>
<feature type="transmembrane region" description="Helical" evidence="1">
    <location>
        <begin position="67"/>
        <end position="89"/>
    </location>
</feature>
<keyword evidence="3" id="KW-1185">Reference proteome</keyword>
<keyword evidence="1" id="KW-0472">Membrane</keyword>
<dbReference type="EMBL" id="SPUK01000004">
    <property type="protein sequence ID" value="TQV97588.1"/>
    <property type="molecule type" value="Genomic_DNA"/>
</dbReference>
<evidence type="ECO:0000256" key="1">
    <source>
        <dbReference type="SAM" id="Phobius"/>
    </source>
</evidence>
<proteinExistence type="predicted"/>
<evidence type="ECO:0000313" key="3">
    <source>
        <dbReference type="Proteomes" id="UP000315783"/>
    </source>
</evidence>
<keyword evidence="1" id="KW-0812">Transmembrane</keyword>
<protein>
    <submittedName>
        <fullName evidence="2">Uncharacterized protein</fullName>
    </submittedName>
</protein>
<organism evidence="2 3">
    <name type="scientific">Cordyceps javanica</name>
    <dbReference type="NCBI Taxonomy" id="43265"/>
    <lineage>
        <taxon>Eukaryota</taxon>
        <taxon>Fungi</taxon>
        <taxon>Dikarya</taxon>
        <taxon>Ascomycota</taxon>
        <taxon>Pezizomycotina</taxon>
        <taxon>Sordariomycetes</taxon>
        <taxon>Hypocreomycetidae</taxon>
        <taxon>Hypocreales</taxon>
        <taxon>Cordycipitaceae</taxon>
        <taxon>Cordyceps</taxon>
    </lineage>
</organism>
<evidence type="ECO:0000313" key="2">
    <source>
        <dbReference type="EMBL" id="TQV97588.1"/>
    </source>
</evidence>
<accession>A0A545V7A2</accession>
<comment type="caution">
    <text evidence="2">The sequence shown here is derived from an EMBL/GenBank/DDBJ whole genome shotgun (WGS) entry which is preliminary data.</text>
</comment>
<keyword evidence="1" id="KW-1133">Transmembrane helix</keyword>
<name>A0A545V7A2_9HYPO</name>
<sequence length="92" mass="10721">MGIKYEAVWRWILSRQGYELLMTSVSQAAARVANVSLQSSHTVCRFVWPGRNRSMLWAYMLPDRRGVVPELCLLFLCLSFFSPFFFFYLSGL</sequence>
<gene>
    <name evidence="2" type="ORF">IF1G_03331</name>
</gene>
<dbReference type="AlphaFoldDB" id="A0A545V7A2"/>